<dbReference type="EMBL" id="FMZH01000002">
    <property type="protein sequence ID" value="SDC46841.1"/>
    <property type="molecule type" value="Genomic_DNA"/>
</dbReference>
<keyword evidence="5" id="KW-0694">RNA-binding</keyword>
<name>A0A1G6LUF2_9SPHI</name>
<dbReference type="GO" id="GO:0003723">
    <property type="term" value="F:RNA binding"/>
    <property type="evidence" value="ECO:0007669"/>
    <property type="project" value="UniProtKB-KW"/>
</dbReference>
<dbReference type="Proteomes" id="UP000199455">
    <property type="component" value="Unassembled WGS sequence"/>
</dbReference>
<evidence type="ECO:0000256" key="5">
    <source>
        <dbReference type="ARBA" id="ARBA00022884"/>
    </source>
</evidence>
<comment type="subcellular location">
    <subcellularLocation>
        <location evidence="1">Cytoplasm</location>
    </subcellularLocation>
</comment>
<evidence type="ECO:0000256" key="1">
    <source>
        <dbReference type="ARBA" id="ARBA00004496"/>
    </source>
</evidence>
<keyword evidence="4" id="KW-0479">Metal-binding</keyword>
<keyword evidence="3" id="KW-0963">Cytoplasm</keyword>
<protein>
    <submittedName>
        <fullName evidence="8">TROVE domain-containing protein</fullName>
    </submittedName>
</protein>
<evidence type="ECO:0000259" key="7">
    <source>
        <dbReference type="PROSITE" id="PS50988"/>
    </source>
</evidence>
<feature type="domain" description="TROVE" evidence="7">
    <location>
        <begin position="13"/>
        <end position="319"/>
    </location>
</feature>
<dbReference type="Pfam" id="PF25045">
    <property type="entry name" value="vWA_Ro60"/>
    <property type="match status" value="1"/>
</dbReference>
<dbReference type="PROSITE" id="PS50988">
    <property type="entry name" value="TROVE"/>
    <property type="match status" value="1"/>
</dbReference>
<dbReference type="PANTHER" id="PTHR14202">
    <property type="entry name" value="60 KDA RIBONUCLEOPROTEIN SSA/RO"/>
    <property type="match status" value="1"/>
</dbReference>
<sequence>MKFNFFNKNRQLTKNHEDAKAFVMSPEMELYTAVVTTGLNDSFYEAGNTRLERLKALIEKCSPEFIARLAIYARTEMNLRSIPMVLSVELAKKTSGNSLVSRTVNRVVLRADEITEMLAYYQIANERTEIKKLNKLSKQIQKGLIGAFNNFDEYQFAKYNRNAAVKLKDALFLVHPKAKNAAQQAIFNKIASDSLDTPYTWETELSALGKNRFANEAARALAVTRKWEEMIESKKIGYMAMLRNLRNILEANVSAKHIELVCDYLANEKAVLNSRQLPFRFLSAYRELKSIKSSFTSAMLDALENAVMCSAKNIKGFGFDTSIVIACDVSGSMQKPVSARSTVLLYDIGLMLAMLLQSQCKNVTTGMFGDTYKVINMPKQNVLANVMEYYRREGEVGYATNGYLVIDDLIRQRKVTDKVMIFTDTQMWNNNNTNSTFANSWSRYKEIAPNAKLYLFDLAGYSNQPVDVRQNDVYLLAGWSDKIFDILSGMEDAVSALEKISRIEI</sequence>
<evidence type="ECO:0000256" key="2">
    <source>
        <dbReference type="ARBA" id="ARBA00007814"/>
    </source>
</evidence>
<evidence type="ECO:0000256" key="6">
    <source>
        <dbReference type="ARBA" id="ARBA00023274"/>
    </source>
</evidence>
<dbReference type="GO" id="GO:0005737">
    <property type="term" value="C:cytoplasm"/>
    <property type="evidence" value="ECO:0007669"/>
    <property type="project" value="UniProtKB-SubCell"/>
</dbReference>
<keyword evidence="9" id="KW-1185">Reference proteome</keyword>
<comment type="similarity">
    <text evidence="2">Belongs to the Ro 60 kDa family.</text>
</comment>
<reference evidence="9" key="1">
    <citation type="submission" date="2016-10" db="EMBL/GenBank/DDBJ databases">
        <authorList>
            <person name="Varghese N."/>
            <person name="Submissions S."/>
        </authorList>
    </citation>
    <scope>NUCLEOTIDE SEQUENCE [LARGE SCALE GENOMIC DNA]</scope>
    <source>
        <strain evidence="9">DSM 18609</strain>
    </source>
</reference>
<dbReference type="RefSeq" id="WP_090765218.1">
    <property type="nucleotide sequence ID" value="NZ_FMZH01000002.1"/>
</dbReference>
<evidence type="ECO:0000256" key="3">
    <source>
        <dbReference type="ARBA" id="ARBA00022490"/>
    </source>
</evidence>
<dbReference type="SUPFAM" id="SSF53300">
    <property type="entry name" value="vWA-like"/>
    <property type="match status" value="1"/>
</dbReference>
<dbReference type="Pfam" id="PF05731">
    <property type="entry name" value="TROVE"/>
    <property type="match status" value="2"/>
</dbReference>
<accession>A0A1G6LUF2</accession>
<dbReference type="GO" id="GO:1990904">
    <property type="term" value="C:ribonucleoprotein complex"/>
    <property type="evidence" value="ECO:0007669"/>
    <property type="project" value="UniProtKB-KW"/>
</dbReference>
<dbReference type="InterPro" id="IPR056800">
    <property type="entry name" value="vWA_Ro60"/>
</dbReference>
<keyword evidence="6" id="KW-0687">Ribonucleoprotein</keyword>
<dbReference type="InterPro" id="IPR008858">
    <property type="entry name" value="TROVE_dom"/>
</dbReference>
<dbReference type="AlphaFoldDB" id="A0A1G6LUF2"/>
<proteinExistence type="inferred from homology"/>
<dbReference type="Gene3D" id="3.40.50.410">
    <property type="entry name" value="von Willebrand factor, type A domain"/>
    <property type="match status" value="1"/>
</dbReference>
<dbReference type="InterPro" id="IPR037214">
    <property type="entry name" value="TROVE_dom_sf"/>
</dbReference>
<evidence type="ECO:0000313" key="8">
    <source>
        <dbReference type="EMBL" id="SDC46841.1"/>
    </source>
</evidence>
<organism evidence="8 9">
    <name type="scientific">Pedobacter soli</name>
    <dbReference type="NCBI Taxonomy" id="390242"/>
    <lineage>
        <taxon>Bacteria</taxon>
        <taxon>Pseudomonadati</taxon>
        <taxon>Bacteroidota</taxon>
        <taxon>Sphingobacteriia</taxon>
        <taxon>Sphingobacteriales</taxon>
        <taxon>Sphingobacteriaceae</taxon>
        <taxon>Pedobacter</taxon>
    </lineage>
</organism>
<gene>
    <name evidence="8" type="ORF">SAMN04488024_102143</name>
</gene>
<dbReference type="InterPro" id="IPR040322">
    <property type="entry name" value="TROVE2"/>
</dbReference>
<evidence type="ECO:0000256" key="4">
    <source>
        <dbReference type="ARBA" id="ARBA00022723"/>
    </source>
</evidence>
<dbReference type="STRING" id="390242.SAMN04488024_102143"/>
<dbReference type="PANTHER" id="PTHR14202:SF0">
    <property type="entry name" value="RNA-BINDING PROTEIN RO60"/>
    <property type="match status" value="1"/>
</dbReference>
<evidence type="ECO:0000313" key="9">
    <source>
        <dbReference type="Proteomes" id="UP000199455"/>
    </source>
</evidence>
<dbReference type="SUPFAM" id="SSF140864">
    <property type="entry name" value="TROVE domain-like"/>
    <property type="match status" value="1"/>
</dbReference>
<dbReference type="InterPro" id="IPR036465">
    <property type="entry name" value="vWFA_dom_sf"/>
</dbReference>
<dbReference type="GO" id="GO:0046872">
    <property type="term" value="F:metal ion binding"/>
    <property type="evidence" value="ECO:0007669"/>
    <property type="project" value="UniProtKB-KW"/>
</dbReference>